<keyword evidence="1" id="KW-0479">Metal-binding</keyword>
<evidence type="ECO:0000313" key="6">
    <source>
        <dbReference type="EMBL" id="NZA26139.1"/>
    </source>
</evidence>
<accession>A0A853JBX7</accession>
<keyword evidence="2" id="KW-0378">Hydrolase</keyword>
<dbReference type="InterPro" id="IPR050884">
    <property type="entry name" value="CNP_phosphodiesterase-III"/>
</dbReference>
<feature type="domain" description="Calcineurin-like phosphoesterase" evidence="5">
    <location>
        <begin position="4"/>
        <end position="196"/>
    </location>
</feature>
<name>A0A853JBX7_9GAMM</name>
<evidence type="ECO:0000259" key="5">
    <source>
        <dbReference type="Pfam" id="PF00149"/>
    </source>
</evidence>
<evidence type="ECO:0000256" key="4">
    <source>
        <dbReference type="ARBA" id="ARBA00025742"/>
    </source>
</evidence>
<evidence type="ECO:0000256" key="1">
    <source>
        <dbReference type="ARBA" id="ARBA00022723"/>
    </source>
</evidence>
<evidence type="ECO:0000313" key="7">
    <source>
        <dbReference type="Proteomes" id="UP000578091"/>
    </source>
</evidence>
<dbReference type="Pfam" id="PF00149">
    <property type="entry name" value="Metallophos"/>
    <property type="match status" value="1"/>
</dbReference>
<protein>
    <submittedName>
        <fullName evidence="6">Phosphodiesterase</fullName>
    </submittedName>
</protein>
<evidence type="ECO:0000256" key="2">
    <source>
        <dbReference type="ARBA" id="ARBA00022801"/>
    </source>
</evidence>
<sequence length="254" mass="27801">MSSIIWMTDPHLATPGQAQPMGVDAWPRLRAALAEAAARHAGASRAVLTGDLAQRGEPATYAALREALAELPMPYRLLPGNHDDRAELLAAFPDTGSHRGFVQSFEDLGDAQLLYLDTLANDGSHHGELCGERLHWLEVRLAEADARPLLVFQHHPPFAVGIPAVDRLRLLESDPLERLLRARTAPTHLFCGHIHRSMSGRWAGHPFATLKSLHVQIALDATAPKLQYSDEPPGYGVIEVAGDDIQVHYRDLPA</sequence>
<dbReference type="PANTHER" id="PTHR42988">
    <property type="entry name" value="PHOSPHOHYDROLASE"/>
    <property type="match status" value="1"/>
</dbReference>
<dbReference type="EMBL" id="JACCKA010000049">
    <property type="protein sequence ID" value="NZA26139.1"/>
    <property type="molecule type" value="Genomic_DNA"/>
</dbReference>
<dbReference type="PANTHER" id="PTHR42988:SF2">
    <property type="entry name" value="CYCLIC NUCLEOTIDE PHOSPHODIESTERASE CBUA0032-RELATED"/>
    <property type="match status" value="1"/>
</dbReference>
<dbReference type="InterPro" id="IPR026575">
    <property type="entry name" value="GpdQ/CpdA-like"/>
</dbReference>
<comment type="caution">
    <text evidence="6">The sequence shown here is derived from an EMBL/GenBank/DDBJ whole genome shotgun (WGS) entry which is preliminary data.</text>
</comment>
<dbReference type="Gene3D" id="3.60.21.10">
    <property type="match status" value="1"/>
</dbReference>
<dbReference type="GO" id="GO:0004112">
    <property type="term" value="F:cyclic-nucleotide phosphodiesterase activity"/>
    <property type="evidence" value="ECO:0007669"/>
    <property type="project" value="InterPro"/>
</dbReference>
<dbReference type="InterPro" id="IPR029052">
    <property type="entry name" value="Metallo-depent_PP-like"/>
</dbReference>
<organism evidence="6 7">
    <name type="scientific">Luteimonas salinisoli</name>
    <dbReference type="NCBI Taxonomy" id="2752307"/>
    <lineage>
        <taxon>Bacteria</taxon>
        <taxon>Pseudomonadati</taxon>
        <taxon>Pseudomonadota</taxon>
        <taxon>Gammaproteobacteria</taxon>
        <taxon>Lysobacterales</taxon>
        <taxon>Lysobacteraceae</taxon>
        <taxon>Luteimonas</taxon>
    </lineage>
</organism>
<dbReference type="AlphaFoldDB" id="A0A853JBX7"/>
<dbReference type="RefSeq" id="WP_180677934.1">
    <property type="nucleotide sequence ID" value="NZ_JACCKA010000049.1"/>
</dbReference>
<dbReference type="SUPFAM" id="SSF56300">
    <property type="entry name" value="Metallo-dependent phosphatases"/>
    <property type="match status" value="1"/>
</dbReference>
<keyword evidence="7" id="KW-1185">Reference proteome</keyword>
<comment type="similarity">
    <text evidence="4">Belongs to the cyclic nucleotide phosphodiesterase class-III family.</text>
</comment>
<keyword evidence="3" id="KW-0408">Iron</keyword>
<proteinExistence type="inferred from homology"/>
<dbReference type="Proteomes" id="UP000578091">
    <property type="component" value="Unassembled WGS sequence"/>
</dbReference>
<evidence type="ECO:0000256" key="3">
    <source>
        <dbReference type="ARBA" id="ARBA00023004"/>
    </source>
</evidence>
<dbReference type="GO" id="GO:0046872">
    <property type="term" value="F:metal ion binding"/>
    <property type="evidence" value="ECO:0007669"/>
    <property type="project" value="UniProtKB-KW"/>
</dbReference>
<dbReference type="CDD" id="cd07402">
    <property type="entry name" value="MPP_GpdQ"/>
    <property type="match status" value="1"/>
</dbReference>
<gene>
    <name evidence="6" type="ORF">H0E84_07050</name>
</gene>
<reference evidence="6 7" key="1">
    <citation type="submission" date="2020-07" db="EMBL/GenBank/DDBJ databases">
        <title>Luteimonas sp. SJ-92.</title>
        <authorList>
            <person name="Huang X.-X."/>
            <person name="Xu L."/>
            <person name="Sun J.-Q."/>
        </authorList>
    </citation>
    <scope>NUCLEOTIDE SEQUENCE [LARGE SCALE GENOMIC DNA]</scope>
    <source>
        <strain evidence="6 7">SJ-92</strain>
    </source>
</reference>
<dbReference type="InterPro" id="IPR004843">
    <property type="entry name" value="Calcineurin-like_PHP"/>
</dbReference>